<keyword evidence="5" id="KW-1185">Reference proteome</keyword>
<sequence>MGYIEELRALVGTRPVILVGVKVLVINEENEVLLQLRKNGLWAIPGGLMELGESTEETGRREVFEETGLHIGAMKLIGVYSGKDQFLKLDNGDEFYAVTVAYTTKEITGGALAADGVEGTEVKFFKLSHLPDGFNANLRALILTDYIEGAGS</sequence>
<dbReference type="KEGG" id="cchl:FPL14_01530"/>
<dbReference type="PANTHER" id="PTHR43046">
    <property type="entry name" value="GDP-MANNOSE MANNOSYL HYDROLASE"/>
    <property type="match status" value="1"/>
</dbReference>
<dbReference type="Proteomes" id="UP000515679">
    <property type="component" value="Chromosome"/>
</dbReference>
<dbReference type="InterPro" id="IPR020476">
    <property type="entry name" value="Nudix_hydrolase"/>
</dbReference>
<evidence type="ECO:0000256" key="1">
    <source>
        <dbReference type="ARBA" id="ARBA00001946"/>
    </source>
</evidence>
<dbReference type="PROSITE" id="PS51462">
    <property type="entry name" value="NUDIX"/>
    <property type="match status" value="1"/>
</dbReference>
<dbReference type="CDD" id="cd04677">
    <property type="entry name" value="NUDIX_Hydrolase"/>
    <property type="match status" value="1"/>
</dbReference>
<dbReference type="GO" id="GO:0016787">
    <property type="term" value="F:hydrolase activity"/>
    <property type="evidence" value="ECO:0007669"/>
    <property type="project" value="UniProtKB-KW"/>
</dbReference>
<accession>A0A7G5BSU2</accession>
<dbReference type="PANTHER" id="PTHR43046:SF2">
    <property type="entry name" value="8-OXO-DGTP DIPHOSPHATASE-RELATED"/>
    <property type="match status" value="1"/>
</dbReference>
<dbReference type="Pfam" id="PF00293">
    <property type="entry name" value="NUDIX"/>
    <property type="match status" value="1"/>
</dbReference>
<dbReference type="RefSeq" id="WP_182301360.1">
    <property type="nucleotide sequence ID" value="NZ_CP041969.1"/>
</dbReference>
<evidence type="ECO:0000313" key="4">
    <source>
        <dbReference type="EMBL" id="QMV40026.1"/>
    </source>
</evidence>
<evidence type="ECO:0000256" key="2">
    <source>
        <dbReference type="ARBA" id="ARBA00022801"/>
    </source>
</evidence>
<keyword evidence="2 4" id="KW-0378">Hydrolase</keyword>
<dbReference type="AlphaFoldDB" id="A0A7G5BSU2"/>
<dbReference type="Gene3D" id="3.90.79.10">
    <property type="entry name" value="Nucleoside Triphosphate Pyrophosphohydrolase"/>
    <property type="match status" value="1"/>
</dbReference>
<dbReference type="EMBL" id="CP041969">
    <property type="protein sequence ID" value="QMV40026.1"/>
    <property type="molecule type" value="Genomic_DNA"/>
</dbReference>
<evidence type="ECO:0000313" key="5">
    <source>
        <dbReference type="Proteomes" id="UP000515679"/>
    </source>
</evidence>
<organism evidence="4 5">
    <name type="scientific">Cohnella cholangitidis</name>
    <dbReference type="NCBI Taxonomy" id="2598458"/>
    <lineage>
        <taxon>Bacteria</taxon>
        <taxon>Bacillati</taxon>
        <taxon>Bacillota</taxon>
        <taxon>Bacilli</taxon>
        <taxon>Bacillales</taxon>
        <taxon>Paenibacillaceae</taxon>
        <taxon>Cohnella</taxon>
    </lineage>
</organism>
<dbReference type="InterPro" id="IPR015797">
    <property type="entry name" value="NUDIX_hydrolase-like_dom_sf"/>
</dbReference>
<comment type="cofactor">
    <cofactor evidence="1">
        <name>Mg(2+)</name>
        <dbReference type="ChEBI" id="CHEBI:18420"/>
    </cofactor>
</comment>
<protein>
    <submittedName>
        <fullName evidence="4">NUDIX hydrolase</fullName>
    </submittedName>
</protein>
<proteinExistence type="predicted"/>
<evidence type="ECO:0000259" key="3">
    <source>
        <dbReference type="PROSITE" id="PS51462"/>
    </source>
</evidence>
<name>A0A7G5BSU2_9BACL</name>
<dbReference type="PRINTS" id="PR00502">
    <property type="entry name" value="NUDIXFAMILY"/>
</dbReference>
<reference evidence="4 5" key="1">
    <citation type="submission" date="2019-07" db="EMBL/GenBank/DDBJ databases">
        <authorList>
            <person name="Kim J.K."/>
            <person name="Cheong H.-M."/>
            <person name="Choi Y."/>
            <person name="Hwang K.J."/>
            <person name="Lee S."/>
            <person name="Choi C."/>
        </authorList>
    </citation>
    <scope>NUCLEOTIDE SEQUENCE [LARGE SCALE GENOMIC DNA]</scope>
    <source>
        <strain evidence="4 5">KS 22</strain>
    </source>
</reference>
<feature type="domain" description="Nudix hydrolase" evidence="3">
    <location>
        <begin position="16"/>
        <end position="148"/>
    </location>
</feature>
<dbReference type="InterPro" id="IPR000086">
    <property type="entry name" value="NUDIX_hydrolase_dom"/>
</dbReference>
<gene>
    <name evidence="4" type="ORF">FPL14_01530</name>
</gene>
<dbReference type="SUPFAM" id="SSF55811">
    <property type="entry name" value="Nudix"/>
    <property type="match status" value="1"/>
</dbReference>